<comment type="caution">
    <text evidence="2">The sequence shown here is derived from an EMBL/GenBank/DDBJ whole genome shotgun (WGS) entry which is preliminary data.</text>
</comment>
<reference evidence="2 3" key="1">
    <citation type="submission" date="2020-07" db="EMBL/GenBank/DDBJ databases">
        <title>Sequencing the genomes of 1000 actinobacteria strains.</title>
        <authorList>
            <person name="Klenk H.-P."/>
        </authorList>
    </citation>
    <scope>NUCLEOTIDE SEQUENCE [LARGE SCALE GENOMIC DNA]</scope>
    <source>
        <strain evidence="2 3">DSM 45927</strain>
    </source>
</reference>
<sequence length="319" mass="34277">MEQRQVGGSGLWVSRTALGTMTWGKDTPEEEAADQLTAFVDAGGTLVDTADIYGGGQSERILGRLVSGVVRRDDVIIATKSGHTPEGFRPCDLSRRHLLAALEASLRRLGTDHVDLWQLHVRDPDTPVEETLSALDTALTSGKVRYAGTGDFTAWQFTKYAAWQRAASGLYRTPIVSAGCEYSLLNRGAERDLLPAVIDHGAGLIAWSPLGRGVLTAQYRNGVPSDSRAARSHMASYVEPYLGERSRRIVESVCTAAEGLGVSPLAVALSWVRDREGVAAATVGPRTTAQLEEILATEGVELPREIREALDDASSGPPR</sequence>
<dbReference type="RefSeq" id="WP_179765711.1">
    <property type="nucleotide sequence ID" value="NZ_JACCFO010000001.1"/>
</dbReference>
<gene>
    <name evidence="2" type="ORF">HNR12_000242</name>
</gene>
<dbReference type="InterPro" id="IPR050523">
    <property type="entry name" value="AKR_Detox_Biosynth"/>
</dbReference>
<evidence type="ECO:0000313" key="2">
    <source>
        <dbReference type="EMBL" id="NYI93965.1"/>
    </source>
</evidence>
<dbReference type="InterPro" id="IPR036812">
    <property type="entry name" value="NAD(P)_OxRdtase_dom_sf"/>
</dbReference>
<keyword evidence="3" id="KW-1185">Reference proteome</keyword>
<dbReference type="Proteomes" id="UP000575985">
    <property type="component" value="Unassembled WGS sequence"/>
</dbReference>
<dbReference type="PANTHER" id="PTHR43364">
    <property type="entry name" value="NADH-SPECIFIC METHYLGLYOXAL REDUCTASE-RELATED"/>
    <property type="match status" value="1"/>
</dbReference>
<dbReference type="SUPFAM" id="SSF51430">
    <property type="entry name" value="NAD(P)-linked oxidoreductase"/>
    <property type="match status" value="1"/>
</dbReference>
<dbReference type="GO" id="GO:0005829">
    <property type="term" value="C:cytosol"/>
    <property type="evidence" value="ECO:0007669"/>
    <property type="project" value="TreeGrafter"/>
</dbReference>
<accession>A0A853BGU8</accession>
<evidence type="ECO:0000313" key="3">
    <source>
        <dbReference type="Proteomes" id="UP000575985"/>
    </source>
</evidence>
<dbReference type="EMBL" id="JACCFO010000001">
    <property type="protein sequence ID" value="NYI93965.1"/>
    <property type="molecule type" value="Genomic_DNA"/>
</dbReference>
<proteinExistence type="predicted"/>
<dbReference type="PANTHER" id="PTHR43364:SF18">
    <property type="entry name" value="OXIDOREDUCTASE"/>
    <property type="match status" value="1"/>
</dbReference>
<dbReference type="Gene3D" id="3.20.20.100">
    <property type="entry name" value="NADP-dependent oxidoreductase domain"/>
    <property type="match status" value="1"/>
</dbReference>
<protein>
    <submittedName>
        <fullName evidence="2">Aryl-alcohol dehydrogenase-like predicted oxidoreductase</fullName>
    </submittedName>
</protein>
<dbReference type="AlphaFoldDB" id="A0A853BGU8"/>
<evidence type="ECO:0000259" key="1">
    <source>
        <dbReference type="Pfam" id="PF00248"/>
    </source>
</evidence>
<dbReference type="InterPro" id="IPR023210">
    <property type="entry name" value="NADP_OxRdtase_dom"/>
</dbReference>
<feature type="domain" description="NADP-dependent oxidoreductase" evidence="1">
    <location>
        <begin position="17"/>
        <end position="311"/>
    </location>
</feature>
<dbReference type="Pfam" id="PF00248">
    <property type="entry name" value="Aldo_ket_red"/>
    <property type="match status" value="1"/>
</dbReference>
<name>A0A853BGU8_9ACTN</name>
<organism evidence="2 3">
    <name type="scientific">Streptomonospora nanhaiensis</name>
    <dbReference type="NCBI Taxonomy" id="1323731"/>
    <lineage>
        <taxon>Bacteria</taxon>
        <taxon>Bacillati</taxon>
        <taxon>Actinomycetota</taxon>
        <taxon>Actinomycetes</taxon>
        <taxon>Streptosporangiales</taxon>
        <taxon>Nocardiopsidaceae</taxon>
        <taxon>Streptomonospora</taxon>
    </lineage>
</organism>